<feature type="repeat" description="ANK" evidence="3">
    <location>
        <begin position="269"/>
        <end position="301"/>
    </location>
</feature>
<dbReference type="Pfam" id="PF00023">
    <property type="entry name" value="Ank"/>
    <property type="match status" value="1"/>
</dbReference>
<dbReference type="Gene3D" id="1.25.40.20">
    <property type="entry name" value="Ankyrin repeat-containing domain"/>
    <property type="match status" value="2"/>
</dbReference>
<evidence type="ECO:0000256" key="2">
    <source>
        <dbReference type="ARBA" id="ARBA00023043"/>
    </source>
</evidence>
<feature type="repeat" description="ANK" evidence="3">
    <location>
        <begin position="128"/>
        <end position="164"/>
    </location>
</feature>
<dbReference type="AlphaFoldDB" id="A0A7M7QGI7"/>
<accession>A0A7M7QGI7</accession>
<feature type="repeat" description="ANK" evidence="3">
    <location>
        <begin position="302"/>
        <end position="334"/>
    </location>
</feature>
<name>A0A7M7QGI7_NASVI</name>
<dbReference type="SUPFAM" id="SSF48403">
    <property type="entry name" value="Ankyrin repeat"/>
    <property type="match status" value="1"/>
</dbReference>
<dbReference type="SMR" id="A0A7M7QGI7"/>
<dbReference type="OrthoDB" id="539213at2759"/>
<feature type="repeat" description="ANK" evidence="3">
    <location>
        <begin position="198"/>
        <end position="231"/>
    </location>
</feature>
<evidence type="ECO:0000313" key="5">
    <source>
        <dbReference type="Proteomes" id="UP000002358"/>
    </source>
</evidence>
<dbReference type="PROSITE" id="PS50088">
    <property type="entry name" value="ANK_REPEAT"/>
    <property type="match status" value="6"/>
</dbReference>
<organism evidence="4 5">
    <name type="scientific">Nasonia vitripennis</name>
    <name type="common">Parasitic wasp</name>
    <dbReference type="NCBI Taxonomy" id="7425"/>
    <lineage>
        <taxon>Eukaryota</taxon>
        <taxon>Metazoa</taxon>
        <taxon>Ecdysozoa</taxon>
        <taxon>Arthropoda</taxon>
        <taxon>Hexapoda</taxon>
        <taxon>Insecta</taxon>
        <taxon>Pterygota</taxon>
        <taxon>Neoptera</taxon>
        <taxon>Endopterygota</taxon>
        <taxon>Hymenoptera</taxon>
        <taxon>Apocrita</taxon>
        <taxon>Proctotrupomorpha</taxon>
        <taxon>Chalcidoidea</taxon>
        <taxon>Pteromalidae</taxon>
        <taxon>Pteromalinae</taxon>
        <taxon>Nasonia</taxon>
    </lineage>
</organism>
<dbReference type="PRINTS" id="PR01415">
    <property type="entry name" value="ANKYRIN"/>
</dbReference>
<dbReference type="SMART" id="SM00248">
    <property type="entry name" value="ANK"/>
    <property type="match status" value="8"/>
</dbReference>
<keyword evidence="2 3" id="KW-0040">ANK repeat</keyword>
<evidence type="ECO:0000313" key="4">
    <source>
        <dbReference type="EnsemblMetazoa" id="XP_031786361"/>
    </source>
</evidence>
<keyword evidence="1" id="KW-0677">Repeat</keyword>
<dbReference type="GeneID" id="116417425"/>
<dbReference type="GO" id="GO:0005737">
    <property type="term" value="C:cytoplasm"/>
    <property type="evidence" value="ECO:0007669"/>
    <property type="project" value="TreeGrafter"/>
</dbReference>
<dbReference type="InParanoid" id="A0A7M7QGI7"/>
<dbReference type="Proteomes" id="UP000002358">
    <property type="component" value="Chromosome 4"/>
</dbReference>
<sequence>MADSSHQRWHCSPINPDLALQQTLGKIIRKRCFSEAEIREFLRTPGYTDQVRNSIIKMIPEVAFSLRVNCSAKEVKKLSLLWIAVLGYYYKSAEMLVSLGADVNELSGLQEPFGLVLFYGAGIKNLDKNSTILHVLLRMESSPDNKRLIRLVVDHGADLEATDEQGRTVLHIAAMKSRVRMTEMLLEKGAKVNIEDDCGVTPLLEAANKDNVNRQLPLLISHGADVFAKDSLDHNVLHFLAENTFEQTVDLARVLIEKGVSLDDRDNEIQSQPIHLAVIQENKKLVELFLDHGADVNSLRKDGEFPLYLAVRWISQSLLKPLLERGASIDQRTTLGRTALHAACRYKKYANQLQEEAIELLVNAGADVLVEDCDGNTPLALIEADCEMKNPSVRLIIKALALKKVCLSPVELKDERIIKKYLVWLYYKDCIKEIDRMKLTWFVKTCTLFELLTRSHCQIADLMRNPTFETEFRKCDVSVFPKYAEDIWRAFRRAQHHYHATLEQEDVISEAFYNMLPDLVVRKIVRYMFNNCCQNVL</sequence>
<feature type="repeat" description="ANK" evidence="3">
    <location>
        <begin position="165"/>
        <end position="197"/>
    </location>
</feature>
<dbReference type="EnsemblMetazoa" id="XM_031930501">
    <property type="protein sequence ID" value="XP_031786361"/>
    <property type="gene ID" value="LOC116417425"/>
</dbReference>
<dbReference type="RefSeq" id="XP_031786361.1">
    <property type="nucleotide sequence ID" value="XM_031930501.1"/>
</dbReference>
<dbReference type="PANTHER" id="PTHR24198">
    <property type="entry name" value="ANKYRIN REPEAT AND PROTEIN KINASE DOMAIN-CONTAINING PROTEIN"/>
    <property type="match status" value="1"/>
</dbReference>
<protein>
    <submittedName>
        <fullName evidence="4">Uncharacterized protein</fullName>
    </submittedName>
</protein>
<dbReference type="InterPro" id="IPR036770">
    <property type="entry name" value="Ankyrin_rpt-contain_sf"/>
</dbReference>
<reference evidence="4" key="1">
    <citation type="submission" date="2021-01" db="UniProtKB">
        <authorList>
            <consortium name="EnsemblMetazoa"/>
        </authorList>
    </citation>
    <scope>IDENTIFICATION</scope>
</reference>
<dbReference type="EnsemblMetazoa" id="XM_031930500">
    <property type="protein sequence ID" value="XP_031786360"/>
    <property type="gene ID" value="LOC116417425"/>
</dbReference>
<dbReference type="PANTHER" id="PTHR24198:SF165">
    <property type="entry name" value="ANKYRIN REPEAT-CONTAINING PROTEIN-RELATED"/>
    <property type="match status" value="1"/>
</dbReference>
<dbReference type="PROSITE" id="PS50297">
    <property type="entry name" value="ANK_REP_REGION"/>
    <property type="match status" value="5"/>
</dbReference>
<keyword evidence="5" id="KW-1185">Reference proteome</keyword>
<proteinExistence type="predicted"/>
<evidence type="ECO:0000256" key="3">
    <source>
        <dbReference type="PROSITE-ProRule" id="PRU00023"/>
    </source>
</evidence>
<dbReference type="Pfam" id="PF12796">
    <property type="entry name" value="Ank_2"/>
    <property type="match status" value="2"/>
</dbReference>
<dbReference type="InterPro" id="IPR002110">
    <property type="entry name" value="Ankyrin_rpt"/>
</dbReference>
<dbReference type="RefSeq" id="XP_031786360.1">
    <property type="nucleotide sequence ID" value="XM_031930500.1"/>
</dbReference>
<evidence type="ECO:0000256" key="1">
    <source>
        <dbReference type="ARBA" id="ARBA00022737"/>
    </source>
</evidence>
<dbReference type="KEGG" id="nvi:116417425"/>
<feature type="repeat" description="ANK" evidence="3">
    <location>
        <begin position="335"/>
        <end position="373"/>
    </location>
</feature>